<feature type="signal peptide" evidence="1">
    <location>
        <begin position="1"/>
        <end position="15"/>
    </location>
</feature>
<dbReference type="OrthoDB" id="9931701at2759"/>
<feature type="chain" id="PRO_5035861321" evidence="1">
    <location>
        <begin position="16"/>
        <end position="107"/>
    </location>
</feature>
<comment type="caution">
    <text evidence="2">The sequence shown here is derived from an EMBL/GenBank/DDBJ whole genome shotgun (WGS) entry which is preliminary data.</text>
</comment>
<organism evidence="2 3">
    <name type="scientific">Menidia menidia</name>
    <name type="common">Atlantic silverside</name>
    <dbReference type="NCBI Taxonomy" id="238744"/>
    <lineage>
        <taxon>Eukaryota</taxon>
        <taxon>Metazoa</taxon>
        <taxon>Chordata</taxon>
        <taxon>Craniata</taxon>
        <taxon>Vertebrata</taxon>
        <taxon>Euteleostomi</taxon>
        <taxon>Actinopterygii</taxon>
        <taxon>Neopterygii</taxon>
        <taxon>Teleostei</taxon>
        <taxon>Neoteleostei</taxon>
        <taxon>Acanthomorphata</taxon>
        <taxon>Ovalentaria</taxon>
        <taxon>Atherinomorphae</taxon>
        <taxon>Atheriniformes</taxon>
        <taxon>Atherinopsidae</taxon>
        <taxon>Menidiinae</taxon>
        <taxon>Menidia</taxon>
    </lineage>
</organism>
<dbReference type="Proteomes" id="UP000677803">
    <property type="component" value="Unassembled WGS sequence"/>
</dbReference>
<evidence type="ECO:0000313" key="2">
    <source>
        <dbReference type="EMBL" id="CAG5990529.1"/>
    </source>
</evidence>
<protein>
    <submittedName>
        <fullName evidence="2">(Atlantic silverside) hypothetical protein</fullName>
    </submittedName>
</protein>
<proteinExistence type="predicted"/>
<keyword evidence="1" id="KW-0732">Signal</keyword>
<dbReference type="EMBL" id="CAJRST010036666">
    <property type="protein sequence ID" value="CAG5990529.1"/>
    <property type="molecule type" value="Genomic_DNA"/>
</dbReference>
<gene>
    <name evidence="2" type="ORF">MMEN_LOCUS17372</name>
</gene>
<name>A0A8S4BSL2_9TELE</name>
<sequence>MKFVILLAVMSGVFAAPFLKEDSAKQFIRLKRQADPWDPHHSQNQWGYTYQELVNEQWTALRTNAQYYMDMGNLMFDRSVADDNTRLYMEMLRNTQAHLDSQTRRQR</sequence>
<reference evidence="2" key="1">
    <citation type="submission" date="2021-05" db="EMBL/GenBank/DDBJ databases">
        <authorList>
            <person name="Tigano A."/>
        </authorList>
    </citation>
    <scope>NUCLEOTIDE SEQUENCE</scope>
</reference>
<accession>A0A8S4BSL2</accession>
<dbReference type="AlphaFoldDB" id="A0A8S4BSL2"/>
<evidence type="ECO:0000256" key="1">
    <source>
        <dbReference type="SAM" id="SignalP"/>
    </source>
</evidence>
<evidence type="ECO:0000313" key="3">
    <source>
        <dbReference type="Proteomes" id="UP000677803"/>
    </source>
</evidence>
<keyword evidence="3" id="KW-1185">Reference proteome</keyword>